<organism evidence="10 11">
    <name type="scientific">Candidatus Woykebacteria bacterium RBG_13_40_7b</name>
    <dbReference type="NCBI Taxonomy" id="1802594"/>
    <lineage>
        <taxon>Bacteria</taxon>
        <taxon>Candidatus Woykeibacteriota</taxon>
    </lineage>
</organism>
<dbReference type="PANTHER" id="PTHR17224:SF1">
    <property type="entry name" value="PEPTIDYL-TRNA HYDROLASE"/>
    <property type="match status" value="1"/>
</dbReference>
<sequence>MKLVIGLGNPGSKYVKTRHNLGFMVADKVKEQLTINKGQTILFKPKSFMNLSGVEVAKVMKQKKISLENLLVIHDDVDLEFGQIKLQFGRSSAGHKGVQSVIDELGSQDFWRLRVGVGRSVEEETDDYVLSEFSEEQKQKLSTVLEEASQKVLHWLKSN</sequence>
<dbReference type="GO" id="GO:0004045">
    <property type="term" value="F:peptidyl-tRNA hydrolase activity"/>
    <property type="evidence" value="ECO:0007669"/>
    <property type="project" value="UniProtKB-UniRule"/>
</dbReference>
<evidence type="ECO:0000256" key="2">
    <source>
        <dbReference type="ARBA" id="ARBA00022555"/>
    </source>
</evidence>
<dbReference type="InterPro" id="IPR018171">
    <property type="entry name" value="Pept_tRNA_hydro_CS"/>
</dbReference>
<feature type="binding site" evidence="7">
    <location>
        <position position="48"/>
    </location>
    <ligand>
        <name>tRNA</name>
        <dbReference type="ChEBI" id="CHEBI:17843"/>
    </ligand>
</feature>
<feature type="binding site" evidence="7">
    <location>
        <position position="50"/>
    </location>
    <ligand>
        <name>tRNA</name>
        <dbReference type="ChEBI" id="CHEBI:17843"/>
    </ligand>
</feature>
<dbReference type="EC" id="3.1.1.29" evidence="1 7"/>
<dbReference type="GO" id="GO:0000049">
    <property type="term" value="F:tRNA binding"/>
    <property type="evidence" value="ECO:0007669"/>
    <property type="project" value="UniProtKB-UniRule"/>
</dbReference>
<dbReference type="GO" id="GO:0072344">
    <property type="term" value="P:rescue of stalled ribosome"/>
    <property type="evidence" value="ECO:0007669"/>
    <property type="project" value="UniProtKB-UniRule"/>
</dbReference>
<feature type="active site" description="Proton acceptor" evidence="7">
    <location>
        <position position="19"/>
    </location>
</feature>
<evidence type="ECO:0000313" key="10">
    <source>
        <dbReference type="EMBL" id="OGY24937.1"/>
    </source>
</evidence>
<evidence type="ECO:0000256" key="5">
    <source>
        <dbReference type="ARBA" id="ARBA00038063"/>
    </source>
</evidence>
<gene>
    <name evidence="7" type="primary">pth</name>
    <name evidence="10" type="ORF">A2Y57_02295</name>
</gene>
<dbReference type="PANTHER" id="PTHR17224">
    <property type="entry name" value="PEPTIDYL-TRNA HYDROLASE"/>
    <property type="match status" value="1"/>
</dbReference>
<dbReference type="Pfam" id="PF01195">
    <property type="entry name" value="Pept_tRNA_hydro"/>
    <property type="match status" value="1"/>
</dbReference>
<dbReference type="Gene3D" id="3.40.50.1470">
    <property type="entry name" value="Peptidyl-tRNA hydrolase"/>
    <property type="match status" value="1"/>
</dbReference>
<dbReference type="GO" id="GO:0006515">
    <property type="term" value="P:protein quality control for misfolded or incompletely synthesized proteins"/>
    <property type="evidence" value="ECO:0007669"/>
    <property type="project" value="UniProtKB-UniRule"/>
</dbReference>
<reference evidence="10 11" key="1">
    <citation type="journal article" date="2016" name="Nat. Commun.">
        <title>Thousands of microbial genomes shed light on interconnected biogeochemical processes in an aquifer system.</title>
        <authorList>
            <person name="Anantharaman K."/>
            <person name="Brown C.T."/>
            <person name="Hug L.A."/>
            <person name="Sharon I."/>
            <person name="Castelle C.J."/>
            <person name="Probst A.J."/>
            <person name="Thomas B.C."/>
            <person name="Singh A."/>
            <person name="Wilkins M.J."/>
            <person name="Karaoz U."/>
            <person name="Brodie E.L."/>
            <person name="Williams K.H."/>
            <person name="Hubbard S.S."/>
            <person name="Banfield J.F."/>
        </authorList>
    </citation>
    <scope>NUCLEOTIDE SEQUENCE [LARGE SCALE GENOMIC DNA]</scope>
</reference>
<protein>
    <recommendedName>
        <fullName evidence="6 7">Peptidyl-tRNA hydrolase</fullName>
        <shortName evidence="7">Pth</shortName>
        <ecNumber evidence="1 7">3.1.1.29</ecNumber>
    </recommendedName>
</protein>
<proteinExistence type="inferred from homology"/>
<evidence type="ECO:0000256" key="6">
    <source>
        <dbReference type="ARBA" id="ARBA00050038"/>
    </source>
</evidence>
<name>A0A1G1WCA0_9BACT</name>
<dbReference type="SUPFAM" id="SSF53178">
    <property type="entry name" value="Peptidyl-tRNA hydrolase-like"/>
    <property type="match status" value="1"/>
</dbReference>
<keyword evidence="4 7" id="KW-0694">RNA-binding</keyword>
<evidence type="ECO:0000256" key="9">
    <source>
        <dbReference type="RuleBase" id="RU004320"/>
    </source>
</evidence>
<evidence type="ECO:0000256" key="4">
    <source>
        <dbReference type="ARBA" id="ARBA00022884"/>
    </source>
</evidence>
<keyword evidence="2 7" id="KW-0820">tRNA-binding</keyword>
<dbReference type="HAMAP" id="MF_00083">
    <property type="entry name" value="Pept_tRNA_hydro_bact"/>
    <property type="match status" value="1"/>
</dbReference>
<comment type="caution">
    <text evidence="7">Lacks conserved residue(s) required for the propagation of feature annotation.</text>
</comment>
<evidence type="ECO:0000256" key="1">
    <source>
        <dbReference type="ARBA" id="ARBA00013260"/>
    </source>
</evidence>
<dbReference type="CDD" id="cd00462">
    <property type="entry name" value="PTH"/>
    <property type="match status" value="1"/>
</dbReference>
<keyword evidence="7" id="KW-0963">Cytoplasm</keyword>
<evidence type="ECO:0000256" key="8">
    <source>
        <dbReference type="RuleBase" id="RU000673"/>
    </source>
</evidence>
<accession>A0A1G1WCA0</accession>
<comment type="function">
    <text evidence="7">Hydrolyzes ribosome-free peptidyl-tRNAs (with 1 or more amino acids incorporated), which drop off the ribosome during protein synthesis, or as a result of ribosome stalling.</text>
</comment>
<dbReference type="EMBL" id="MHCQ01000005">
    <property type="protein sequence ID" value="OGY24937.1"/>
    <property type="molecule type" value="Genomic_DNA"/>
</dbReference>
<comment type="caution">
    <text evidence="10">The sequence shown here is derived from an EMBL/GenBank/DDBJ whole genome shotgun (WGS) entry which is preliminary data.</text>
</comment>
<evidence type="ECO:0000313" key="11">
    <source>
        <dbReference type="Proteomes" id="UP000177103"/>
    </source>
</evidence>
<feature type="site" description="Stabilizes the basic form of H active site to accept a proton" evidence="7">
    <location>
        <position position="75"/>
    </location>
</feature>
<keyword evidence="3 7" id="KW-0378">Hydrolase</keyword>
<evidence type="ECO:0000256" key="7">
    <source>
        <dbReference type="HAMAP-Rule" id="MF_00083"/>
    </source>
</evidence>
<evidence type="ECO:0000256" key="3">
    <source>
        <dbReference type="ARBA" id="ARBA00022801"/>
    </source>
</evidence>
<comment type="subunit">
    <text evidence="7">Monomer.</text>
</comment>
<dbReference type="PROSITE" id="PS01195">
    <property type="entry name" value="PEPT_TRNA_HYDROL_1"/>
    <property type="match status" value="1"/>
</dbReference>
<dbReference type="NCBIfam" id="TIGR00447">
    <property type="entry name" value="pth"/>
    <property type="match status" value="1"/>
</dbReference>
<comment type="function">
    <text evidence="7">Catalyzes the release of premature peptidyl moieties from peptidyl-tRNA molecules trapped in stalled 50S ribosomal subunits, and thus maintains levels of free tRNAs and 50S ribosomes.</text>
</comment>
<dbReference type="InterPro" id="IPR001328">
    <property type="entry name" value="Pept_tRNA_hydro"/>
</dbReference>
<dbReference type="Proteomes" id="UP000177103">
    <property type="component" value="Unassembled WGS sequence"/>
</dbReference>
<dbReference type="AlphaFoldDB" id="A0A1G1WCA0"/>
<comment type="catalytic activity">
    <reaction evidence="7 8">
        <text>an N-acyl-L-alpha-aminoacyl-tRNA + H2O = an N-acyl-L-amino acid + a tRNA + H(+)</text>
        <dbReference type="Rhea" id="RHEA:54448"/>
        <dbReference type="Rhea" id="RHEA-COMP:10123"/>
        <dbReference type="Rhea" id="RHEA-COMP:13883"/>
        <dbReference type="ChEBI" id="CHEBI:15377"/>
        <dbReference type="ChEBI" id="CHEBI:15378"/>
        <dbReference type="ChEBI" id="CHEBI:59874"/>
        <dbReference type="ChEBI" id="CHEBI:78442"/>
        <dbReference type="ChEBI" id="CHEBI:138191"/>
        <dbReference type="EC" id="3.1.1.29"/>
    </reaction>
</comment>
<feature type="site" description="Discriminates between blocked and unblocked aminoacyl-tRNA" evidence="7">
    <location>
        <position position="9"/>
    </location>
</feature>
<comment type="similarity">
    <text evidence="5 7 9">Belongs to the PTH family.</text>
</comment>
<dbReference type="GO" id="GO:0005737">
    <property type="term" value="C:cytoplasm"/>
    <property type="evidence" value="ECO:0007669"/>
    <property type="project" value="UniProtKB-SubCell"/>
</dbReference>
<dbReference type="InterPro" id="IPR036416">
    <property type="entry name" value="Pept_tRNA_hydro_sf"/>
</dbReference>
<feature type="binding site" evidence="7">
    <location>
        <position position="14"/>
    </location>
    <ligand>
        <name>tRNA</name>
        <dbReference type="ChEBI" id="CHEBI:17843"/>
    </ligand>
</feature>
<comment type="subcellular location">
    <subcellularLocation>
        <location evidence="7">Cytoplasm</location>
    </subcellularLocation>
</comment>